<comment type="caution">
    <text evidence="1">The sequence shown here is derived from an EMBL/GenBank/DDBJ whole genome shotgun (WGS) entry which is preliminary data.</text>
</comment>
<proteinExistence type="predicted"/>
<protein>
    <submittedName>
        <fullName evidence="1">Uncharacterized protein</fullName>
    </submittedName>
</protein>
<evidence type="ECO:0000313" key="2">
    <source>
        <dbReference type="Proteomes" id="UP000887013"/>
    </source>
</evidence>
<dbReference type="Proteomes" id="UP000887013">
    <property type="component" value="Unassembled WGS sequence"/>
</dbReference>
<dbReference type="EMBL" id="BMAW01068415">
    <property type="protein sequence ID" value="GFT64258.1"/>
    <property type="molecule type" value="Genomic_DNA"/>
</dbReference>
<dbReference type="AlphaFoldDB" id="A0A8X6TZZ9"/>
<keyword evidence="2" id="KW-1185">Reference proteome</keyword>
<accession>A0A8X6TZZ9</accession>
<organism evidence="1 2">
    <name type="scientific">Nephila pilipes</name>
    <name type="common">Giant wood spider</name>
    <name type="synonym">Nephila maculata</name>
    <dbReference type="NCBI Taxonomy" id="299642"/>
    <lineage>
        <taxon>Eukaryota</taxon>
        <taxon>Metazoa</taxon>
        <taxon>Ecdysozoa</taxon>
        <taxon>Arthropoda</taxon>
        <taxon>Chelicerata</taxon>
        <taxon>Arachnida</taxon>
        <taxon>Araneae</taxon>
        <taxon>Araneomorphae</taxon>
        <taxon>Entelegynae</taxon>
        <taxon>Araneoidea</taxon>
        <taxon>Nephilidae</taxon>
        <taxon>Nephila</taxon>
    </lineage>
</organism>
<name>A0A8X6TZZ9_NEPPI</name>
<gene>
    <name evidence="1" type="ORF">NPIL_245721</name>
</gene>
<reference evidence="1" key="1">
    <citation type="submission" date="2020-08" db="EMBL/GenBank/DDBJ databases">
        <title>Multicomponent nature underlies the extraordinary mechanical properties of spider dragline silk.</title>
        <authorList>
            <person name="Kono N."/>
            <person name="Nakamura H."/>
            <person name="Mori M."/>
            <person name="Yoshida Y."/>
            <person name="Ohtoshi R."/>
            <person name="Malay A.D."/>
            <person name="Moran D.A.P."/>
            <person name="Tomita M."/>
            <person name="Numata K."/>
            <person name="Arakawa K."/>
        </authorList>
    </citation>
    <scope>NUCLEOTIDE SEQUENCE</scope>
</reference>
<sequence length="105" mass="11947">MCKSSRTERYTNAGSLICISCVVPDCNQQPLVSREPHASEPTAVQERFLQWGIGRHPWRPSRPVAAFPNVWLRQTICPSSGARHRSCSDCPHHYPLLCLFRMSLQ</sequence>
<evidence type="ECO:0000313" key="1">
    <source>
        <dbReference type="EMBL" id="GFT64258.1"/>
    </source>
</evidence>